<protein>
    <recommendedName>
        <fullName evidence="5">Transporter</fullName>
    </recommendedName>
</protein>
<evidence type="ECO:0000313" key="3">
    <source>
        <dbReference type="EMBL" id="ANE49852.1"/>
    </source>
</evidence>
<proteinExistence type="inferred from homology"/>
<dbReference type="KEGG" id="fla:SY85_04440"/>
<dbReference type="EMBL" id="CP011390">
    <property type="protein sequence ID" value="ANE49852.1"/>
    <property type="molecule type" value="Genomic_DNA"/>
</dbReference>
<dbReference type="NCBIfam" id="TIGR01845">
    <property type="entry name" value="outer_NodT"/>
    <property type="match status" value="1"/>
</dbReference>
<name>A0A172TS79_9BACT</name>
<dbReference type="Pfam" id="PF02321">
    <property type="entry name" value="OEP"/>
    <property type="match status" value="2"/>
</dbReference>
<dbReference type="PROSITE" id="PS51257">
    <property type="entry name" value="PROKAR_LIPOPROTEIN"/>
    <property type="match status" value="1"/>
</dbReference>
<dbReference type="GO" id="GO:0015562">
    <property type="term" value="F:efflux transmembrane transporter activity"/>
    <property type="evidence" value="ECO:0007669"/>
    <property type="project" value="InterPro"/>
</dbReference>
<evidence type="ECO:0000256" key="2">
    <source>
        <dbReference type="RuleBase" id="RU362097"/>
    </source>
</evidence>
<keyword evidence="2" id="KW-0564">Palmitate</keyword>
<accession>A0A172TS79</accession>
<dbReference type="STRING" id="1492898.SY85_04440"/>
<gene>
    <name evidence="3" type="ORF">SY85_04440</name>
</gene>
<dbReference type="AlphaFoldDB" id="A0A172TS79"/>
<evidence type="ECO:0000256" key="1">
    <source>
        <dbReference type="ARBA" id="ARBA00007613"/>
    </source>
</evidence>
<reference evidence="3 4" key="2">
    <citation type="journal article" date="2016" name="Int. J. Syst. Evol. Microbiol.">
        <title>Flavisolibacter tropicus sp. nov., isolated from tropical soil.</title>
        <authorList>
            <person name="Lee J.J."/>
            <person name="Kang M.S."/>
            <person name="Kim G.S."/>
            <person name="Lee C.S."/>
            <person name="Lim S."/>
            <person name="Lee J."/>
            <person name="Roh S.H."/>
            <person name="Kang H."/>
            <person name="Ha J.M."/>
            <person name="Bae S."/>
            <person name="Jung H.Y."/>
            <person name="Kim M.K."/>
        </authorList>
    </citation>
    <scope>NUCLEOTIDE SEQUENCE [LARGE SCALE GENOMIC DNA]</scope>
    <source>
        <strain evidence="3 4">LCS9</strain>
    </source>
</reference>
<dbReference type="InterPro" id="IPR010131">
    <property type="entry name" value="MdtP/NodT-like"/>
</dbReference>
<comment type="subcellular location">
    <subcellularLocation>
        <location evidence="2">Cell membrane</location>
        <topology evidence="2">Lipid-anchor</topology>
    </subcellularLocation>
</comment>
<dbReference type="SUPFAM" id="SSF56954">
    <property type="entry name" value="Outer membrane efflux proteins (OEP)"/>
    <property type="match status" value="1"/>
</dbReference>
<dbReference type="GO" id="GO:0005886">
    <property type="term" value="C:plasma membrane"/>
    <property type="evidence" value="ECO:0007669"/>
    <property type="project" value="UniProtKB-SubCell"/>
</dbReference>
<dbReference type="Proteomes" id="UP000077177">
    <property type="component" value="Chromosome"/>
</dbReference>
<comment type="similarity">
    <text evidence="1 2">Belongs to the outer membrane factor (OMF) (TC 1.B.17) family.</text>
</comment>
<reference evidence="4" key="1">
    <citation type="submission" date="2015-01" db="EMBL/GenBank/DDBJ databases">
        <title>Flavisolibacter sp./LCS9/ whole genome sequencing.</title>
        <authorList>
            <person name="Kim M.K."/>
            <person name="Srinivasan S."/>
            <person name="Lee J.-J."/>
        </authorList>
    </citation>
    <scope>NUCLEOTIDE SEQUENCE [LARGE SCALE GENOMIC DNA]</scope>
    <source>
        <strain evidence="4">LCS9</strain>
    </source>
</reference>
<keyword evidence="2" id="KW-1134">Transmembrane beta strand</keyword>
<evidence type="ECO:0008006" key="5">
    <source>
        <dbReference type="Google" id="ProtNLM"/>
    </source>
</evidence>
<dbReference type="RefSeq" id="WP_066401993.1">
    <property type="nucleotide sequence ID" value="NZ_CP011390.1"/>
</dbReference>
<dbReference type="InterPro" id="IPR003423">
    <property type="entry name" value="OMP_efflux"/>
</dbReference>
<keyword evidence="2" id="KW-0472">Membrane</keyword>
<dbReference type="Gene3D" id="2.20.200.10">
    <property type="entry name" value="Outer membrane efflux proteins (OEP)"/>
    <property type="match status" value="1"/>
</dbReference>
<dbReference type="Gene3D" id="1.20.1600.10">
    <property type="entry name" value="Outer membrane efflux proteins (OEP)"/>
    <property type="match status" value="1"/>
</dbReference>
<organism evidence="3 4">
    <name type="scientific">Flavisolibacter tropicus</name>
    <dbReference type="NCBI Taxonomy" id="1492898"/>
    <lineage>
        <taxon>Bacteria</taxon>
        <taxon>Pseudomonadati</taxon>
        <taxon>Bacteroidota</taxon>
        <taxon>Chitinophagia</taxon>
        <taxon>Chitinophagales</taxon>
        <taxon>Chitinophagaceae</taxon>
        <taxon>Flavisolibacter</taxon>
    </lineage>
</organism>
<evidence type="ECO:0000313" key="4">
    <source>
        <dbReference type="Proteomes" id="UP000077177"/>
    </source>
</evidence>
<keyword evidence="2" id="KW-0449">Lipoprotein</keyword>
<dbReference type="PANTHER" id="PTHR30203">
    <property type="entry name" value="OUTER MEMBRANE CATION EFFLUX PROTEIN"/>
    <property type="match status" value="1"/>
</dbReference>
<dbReference type="OrthoDB" id="9770517at2"/>
<dbReference type="PANTHER" id="PTHR30203:SF33">
    <property type="entry name" value="BLR4455 PROTEIN"/>
    <property type="match status" value="1"/>
</dbReference>
<keyword evidence="4" id="KW-1185">Reference proteome</keyword>
<sequence>MEVKHLYRYLFFSVFVLLSGCMVGKKYSQPTAPTGITYRDTTATDTSSLVKWFDLYQDTALQTIIRTTIYNNRDLLTASARIEEARVQSAIIKANLYPQLNYSASAGGGHAGSEAQKVPGGIEGGLLNLFAVLDWELDIWGKLRHSSRSAVAQFLSEVQNRNALQASLVAEAASEYFLLRDLDNRLLIAQQTLSGRKENTRIISDRFSKGYVAEVDKLQAIQQEYIVAATIPSLKRQIVIIENSLRLLMGLGPGSVSRGLSNFDQTVSPDIPIGIPSLLLERRPDIMAAEKSMQAQFELVGVAKANRLPTISLTGILGFASPELSSFINSKGAVANGFADITGPVFNFGQRKNAVIAQEQRFEQNYQQYQKIVLAAFGDVDNALTSYRTYSEEHSLRREQVEAAQKALTLANARYDNGYTSYVEVILMQDNLFDAQFEESQALRGKLTAIVQLYKSLGGGW</sequence>
<keyword evidence="2" id="KW-0812">Transmembrane</keyword>